<comment type="function">
    <text evidence="7">Catalyzes the formation of 4-diphosphocytidyl-2-C-methyl-D-erythritol from CTP and 2-C-methyl-D-erythritol 4-phosphate (MEP).</text>
</comment>
<dbReference type="GO" id="GO:0016779">
    <property type="term" value="F:nucleotidyltransferase activity"/>
    <property type="evidence" value="ECO:0007669"/>
    <property type="project" value="UniProtKB-KW"/>
</dbReference>
<organism evidence="8 9">
    <name type="scientific">Paenalcaligenes hermetiae</name>
    <dbReference type="NCBI Taxonomy" id="1157987"/>
    <lineage>
        <taxon>Bacteria</taxon>
        <taxon>Pseudomonadati</taxon>
        <taxon>Pseudomonadota</taxon>
        <taxon>Betaproteobacteria</taxon>
        <taxon>Burkholderiales</taxon>
        <taxon>Alcaligenaceae</taxon>
        <taxon>Paenalcaligenes</taxon>
    </lineage>
</organism>
<dbReference type="Gene3D" id="3.90.550.10">
    <property type="entry name" value="Spore Coat Polysaccharide Biosynthesis Protein SpsA, Chain A"/>
    <property type="match status" value="1"/>
</dbReference>
<evidence type="ECO:0000256" key="3">
    <source>
        <dbReference type="ARBA" id="ARBA00009789"/>
    </source>
</evidence>
<evidence type="ECO:0000313" key="9">
    <source>
        <dbReference type="Proteomes" id="UP001500227"/>
    </source>
</evidence>
<feature type="site" description="Positions MEP for the nucleophilic attack" evidence="7">
    <location>
        <position position="166"/>
    </location>
</feature>
<dbReference type="NCBIfam" id="TIGR00453">
    <property type="entry name" value="ispD"/>
    <property type="match status" value="1"/>
</dbReference>
<evidence type="ECO:0000256" key="7">
    <source>
        <dbReference type="HAMAP-Rule" id="MF_00108"/>
    </source>
</evidence>
<keyword evidence="4 7" id="KW-0808">Transferase</keyword>
<sequence>MSKKIIALVPAAGIGARARRPSTAAILKPDLPKQYELLNGLPMLRLSVMAMLADPRIHQVRVIVSPTDTWVERALAGLERVIWRPVGGATRADTVYNGLQDWQPQEDEWVVVHDAARPGLPAQALQRLIDQCLAHNQGGILAIPIPDTVKRATVEEPPRISQTVPREALWLAQTPQMFKAVALQAALQQAKEQGFVVTDEASAMEQQGYQPLLVQGDPRNFKVTWPHDFQLLEKWL</sequence>
<dbReference type="HAMAP" id="MF_00108">
    <property type="entry name" value="IspD"/>
    <property type="match status" value="1"/>
</dbReference>
<reference evidence="9" key="1">
    <citation type="journal article" date="2019" name="Int. J. Syst. Evol. Microbiol.">
        <title>The Global Catalogue of Microorganisms (GCM) 10K type strain sequencing project: providing services to taxonomists for standard genome sequencing and annotation.</title>
        <authorList>
            <consortium name="The Broad Institute Genomics Platform"/>
            <consortium name="The Broad Institute Genome Sequencing Center for Infectious Disease"/>
            <person name="Wu L."/>
            <person name="Ma J."/>
        </authorList>
    </citation>
    <scope>NUCLEOTIDE SEQUENCE [LARGE SCALE GENOMIC DNA]</scope>
    <source>
        <strain evidence="9">JCM 18423</strain>
    </source>
</reference>
<protein>
    <recommendedName>
        <fullName evidence="7">2-C-methyl-D-erythritol 4-phosphate cytidylyltransferase</fullName>
        <ecNumber evidence="7">2.7.7.60</ecNumber>
    </recommendedName>
    <alternativeName>
        <fullName evidence="7">4-diphosphocytidyl-2C-methyl-D-erythritol synthase</fullName>
    </alternativeName>
    <alternativeName>
        <fullName evidence="7">MEP cytidylyltransferase</fullName>
        <shortName evidence="7">MCT</shortName>
    </alternativeName>
</protein>
<dbReference type="InterPro" id="IPR050088">
    <property type="entry name" value="IspD/TarI_cytidylyltransf_bact"/>
</dbReference>
<gene>
    <name evidence="7 8" type="primary">ispD</name>
    <name evidence="8" type="ORF">GCM10023337_07080</name>
</gene>
<dbReference type="InterPro" id="IPR001228">
    <property type="entry name" value="IspD"/>
</dbReference>
<feature type="site" description="Transition state stabilizer" evidence="7">
    <location>
        <position position="17"/>
    </location>
</feature>
<dbReference type="SUPFAM" id="SSF53448">
    <property type="entry name" value="Nucleotide-diphospho-sugar transferases"/>
    <property type="match status" value="1"/>
</dbReference>
<evidence type="ECO:0000313" key="8">
    <source>
        <dbReference type="EMBL" id="GAA5086948.1"/>
    </source>
</evidence>
<dbReference type="EMBL" id="BAABKD010000002">
    <property type="protein sequence ID" value="GAA5086948.1"/>
    <property type="molecule type" value="Genomic_DNA"/>
</dbReference>
<dbReference type="PANTHER" id="PTHR32125:SF4">
    <property type="entry name" value="2-C-METHYL-D-ERYTHRITOL 4-PHOSPHATE CYTIDYLYLTRANSFERASE, CHLOROPLASTIC"/>
    <property type="match status" value="1"/>
</dbReference>
<accession>A0ABP9M1D8</accession>
<dbReference type="CDD" id="cd02516">
    <property type="entry name" value="CDP-ME_synthetase"/>
    <property type="match status" value="1"/>
</dbReference>
<dbReference type="Pfam" id="PF01128">
    <property type="entry name" value="IspD"/>
    <property type="match status" value="1"/>
</dbReference>
<evidence type="ECO:0000256" key="5">
    <source>
        <dbReference type="ARBA" id="ARBA00022695"/>
    </source>
</evidence>
<evidence type="ECO:0000256" key="6">
    <source>
        <dbReference type="ARBA" id="ARBA00023229"/>
    </source>
</evidence>
<keyword evidence="6 7" id="KW-0414">Isoprene biosynthesis</keyword>
<dbReference type="PROSITE" id="PS01295">
    <property type="entry name" value="ISPD"/>
    <property type="match status" value="1"/>
</dbReference>
<dbReference type="InterPro" id="IPR018294">
    <property type="entry name" value="ISPD_synthase_CS"/>
</dbReference>
<dbReference type="InterPro" id="IPR029044">
    <property type="entry name" value="Nucleotide-diphossugar_trans"/>
</dbReference>
<evidence type="ECO:0000256" key="4">
    <source>
        <dbReference type="ARBA" id="ARBA00022679"/>
    </source>
</evidence>
<name>A0ABP9M1D8_9BURK</name>
<evidence type="ECO:0000256" key="1">
    <source>
        <dbReference type="ARBA" id="ARBA00001282"/>
    </source>
</evidence>
<comment type="similarity">
    <text evidence="3 7">Belongs to the IspD/TarI cytidylyltransferase family. IspD subfamily.</text>
</comment>
<keyword evidence="9" id="KW-1185">Reference proteome</keyword>
<dbReference type="PANTHER" id="PTHR32125">
    <property type="entry name" value="2-C-METHYL-D-ERYTHRITOL 4-PHOSPHATE CYTIDYLYLTRANSFERASE, CHLOROPLASTIC"/>
    <property type="match status" value="1"/>
</dbReference>
<evidence type="ECO:0000256" key="2">
    <source>
        <dbReference type="ARBA" id="ARBA00004787"/>
    </source>
</evidence>
<comment type="catalytic activity">
    <reaction evidence="1 7">
        <text>2-C-methyl-D-erythritol 4-phosphate + CTP + H(+) = 4-CDP-2-C-methyl-D-erythritol + diphosphate</text>
        <dbReference type="Rhea" id="RHEA:13429"/>
        <dbReference type="ChEBI" id="CHEBI:15378"/>
        <dbReference type="ChEBI" id="CHEBI:33019"/>
        <dbReference type="ChEBI" id="CHEBI:37563"/>
        <dbReference type="ChEBI" id="CHEBI:57823"/>
        <dbReference type="ChEBI" id="CHEBI:58262"/>
        <dbReference type="EC" id="2.7.7.60"/>
    </reaction>
</comment>
<keyword evidence="5 7" id="KW-0548">Nucleotidyltransferase</keyword>
<feature type="site" description="Transition state stabilizer" evidence="7">
    <location>
        <position position="33"/>
    </location>
</feature>
<dbReference type="Proteomes" id="UP001500227">
    <property type="component" value="Unassembled WGS sequence"/>
</dbReference>
<dbReference type="InterPro" id="IPR034683">
    <property type="entry name" value="IspD/TarI"/>
</dbReference>
<dbReference type="EC" id="2.7.7.60" evidence="7"/>
<comment type="pathway">
    <text evidence="2 7">Isoprenoid biosynthesis; isopentenyl diphosphate biosynthesis via DXP pathway; isopentenyl diphosphate from 1-deoxy-D-xylulose 5-phosphate: step 2/6.</text>
</comment>
<comment type="caution">
    <text evidence="8">The sequence shown here is derived from an EMBL/GenBank/DDBJ whole genome shotgun (WGS) entry which is preliminary data.</text>
</comment>
<proteinExistence type="inferred from homology"/>
<feature type="site" description="Positions MEP for the nucleophilic attack" evidence="7">
    <location>
        <position position="222"/>
    </location>
</feature>
<dbReference type="RefSeq" id="WP_345369631.1">
    <property type="nucleotide sequence ID" value="NZ_BAABKD010000002.1"/>
</dbReference>